<accession>A0A1V2H3C6</accession>
<keyword evidence="3" id="KW-1185">Reference proteome</keyword>
<dbReference type="RefSeq" id="WP_076958058.1">
    <property type="nucleotide sequence ID" value="NZ_MLCO01000140.1"/>
</dbReference>
<evidence type="ECO:0000313" key="2">
    <source>
        <dbReference type="EMBL" id="ONG52452.1"/>
    </source>
</evidence>
<name>A0A1V2H3C6_9PROT</name>
<dbReference type="EMBL" id="MLCO01000140">
    <property type="protein sequence ID" value="ONG52452.1"/>
    <property type="molecule type" value="Genomic_DNA"/>
</dbReference>
<gene>
    <name evidence="2" type="ORF">BKE38_14515</name>
</gene>
<organism evidence="2 3">
    <name type="scientific">Teichococcus deserti</name>
    <dbReference type="NCBI Taxonomy" id="1817963"/>
    <lineage>
        <taxon>Bacteria</taxon>
        <taxon>Pseudomonadati</taxon>
        <taxon>Pseudomonadota</taxon>
        <taxon>Alphaproteobacteria</taxon>
        <taxon>Acetobacterales</taxon>
        <taxon>Roseomonadaceae</taxon>
        <taxon>Roseomonas</taxon>
    </lineage>
</organism>
<feature type="compositionally biased region" description="Low complexity" evidence="1">
    <location>
        <begin position="40"/>
        <end position="55"/>
    </location>
</feature>
<dbReference type="AlphaFoldDB" id="A0A1V2H3C6"/>
<evidence type="ECO:0000256" key="1">
    <source>
        <dbReference type="SAM" id="MobiDB-lite"/>
    </source>
</evidence>
<dbReference type="Proteomes" id="UP000188879">
    <property type="component" value="Unassembled WGS sequence"/>
</dbReference>
<dbReference type="OrthoDB" id="7284082at2"/>
<protein>
    <submittedName>
        <fullName evidence="2">Uncharacterized protein</fullName>
    </submittedName>
</protein>
<evidence type="ECO:0000313" key="3">
    <source>
        <dbReference type="Proteomes" id="UP000188879"/>
    </source>
</evidence>
<feature type="region of interest" description="Disordered" evidence="1">
    <location>
        <begin position="40"/>
        <end position="100"/>
    </location>
</feature>
<proteinExistence type="predicted"/>
<comment type="caution">
    <text evidence="2">The sequence shown here is derived from an EMBL/GenBank/DDBJ whole genome shotgun (WGS) entry which is preliminary data.</text>
</comment>
<reference evidence="2 3" key="1">
    <citation type="submission" date="2016-10" db="EMBL/GenBank/DDBJ databases">
        <title>Draft Genome sequence of Roseomonas sp. strain M3.</title>
        <authorList>
            <person name="Subhash Y."/>
            <person name="Lee S."/>
        </authorList>
    </citation>
    <scope>NUCLEOTIDE SEQUENCE [LARGE SCALE GENOMIC DNA]</scope>
    <source>
        <strain evidence="2 3">M3</strain>
    </source>
</reference>
<sequence length="100" mass="9633">MRLSPPAPFAAPSSVTAQAGRRLLPALLLLPLLAGCASSASGGAEAGAPASLGLPTGSTVDAIRGTPGLGDPLRPEPGNIWADGLTPSANAPGPMGMPGK</sequence>